<dbReference type="CDD" id="cd00093">
    <property type="entry name" value="HTH_XRE"/>
    <property type="match status" value="1"/>
</dbReference>
<protein>
    <submittedName>
        <fullName evidence="2">Helix-turn-helix transcriptional regulator</fullName>
    </submittedName>
</protein>
<evidence type="ECO:0000259" key="1">
    <source>
        <dbReference type="PROSITE" id="PS50943"/>
    </source>
</evidence>
<dbReference type="Proteomes" id="UP000559885">
    <property type="component" value="Unassembled WGS sequence"/>
</dbReference>
<dbReference type="Pfam" id="PF01381">
    <property type="entry name" value="HTH_3"/>
    <property type="match status" value="1"/>
</dbReference>
<accession>A0A841ZU45</accession>
<dbReference type="Gene3D" id="1.10.260.40">
    <property type="entry name" value="lambda repressor-like DNA-binding domains"/>
    <property type="match status" value="1"/>
</dbReference>
<evidence type="ECO:0000313" key="3">
    <source>
        <dbReference type="Proteomes" id="UP000559885"/>
    </source>
</evidence>
<sequence length="102" mass="11599">MLVKIKYLCSRKGITLNDLSSEIGLSFNALYRWDAHTPSVDNVVKVADYFHVSMDYLLGRDAYIEPIMNQEAVHEIAAECANLTNQTLSSLATIEKQLKRYM</sequence>
<comment type="caution">
    <text evidence="2">The sequence shown here is derived from an EMBL/GenBank/DDBJ whole genome shotgun (WGS) entry which is preliminary data.</text>
</comment>
<dbReference type="InterPro" id="IPR010982">
    <property type="entry name" value="Lambda_DNA-bd_dom_sf"/>
</dbReference>
<dbReference type="PROSITE" id="PS50943">
    <property type="entry name" value="HTH_CROC1"/>
    <property type="match status" value="1"/>
</dbReference>
<dbReference type="InterPro" id="IPR001387">
    <property type="entry name" value="Cro/C1-type_HTH"/>
</dbReference>
<dbReference type="AlphaFoldDB" id="A0A841ZU45"/>
<feature type="domain" description="HTH cro/C1-type" evidence="1">
    <location>
        <begin position="5"/>
        <end position="57"/>
    </location>
</feature>
<dbReference type="SMART" id="SM00530">
    <property type="entry name" value="HTH_XRE"/>
    <property type="match status" value="1"/>
</dbReference>
<organism evidence="2 3">
    <name type="scientific">Listeria aquatica</name>
    <dbReference type="NCBI Taxonomy" id="1494960"/>
    <lineage>
        <taxon>Bacteria</taxon>
        <taxon>Bacillati</taxon>
        <taxon>Bacillota</taxon>
        <taxon>Bacilli</taxon>
        <taxon>Bacillales</taxon>
        <taxon>Listeriaceae</taxon>
        <taxon>Listeria</taxon>
    </lineage>
</organism>
<dbReference type="EMBL" id="JAARRM010000007">
    <property type="protein sequence ID" value="MBC1522430.1"/>
    <property type="molecule type" value="Genomic_DNA"/>
</dbReference>
<dbReference type="SUPFAM" id="SSF47413">
    <property type="entry name" value="lambda repressor-like DNA-binding domains"/>
    <property type="match status" value="1"/>
</dbReference>
<proteinExistence type="predicted"/>
<dbReference type="GO" id="GO:0003677">
    <property type="term" value="F:DNA binding"/>
    <property type="evidence" value="ECO:0007669"/>
    <property type="project" value="InterPro"/>
</dbReference>
<evidence type="ECO:0000313" key="2">
    <source>
        <dbReference type="EMBL" id="MBC1522430.1"/>
    </source>
</evidence>
<reference evidence="2 3" key="1">
    <citation type="submission" date="2020-03" db="EMBL/GenBank/DDBJ databases">
        <title>Soil Listeria distribution.</title>
        <authorList>
            <person name="Liao J."/>
            <person name="Wiedmann M."/>
        </authorList>
    </citation>
    <scope>NUCLEOTIDE SEQUENCE [LARGE SCALE GENOMIC DNA]</scope>
    <source>
        <strain evidence="2 3">FSL L7-1507</strain>
    </source>
</reference>
<name>A0A841ZU45_9LIST</name>
<gene>
    <name evidence="2" type="ORF">HB912_12305</name>
</gene>